<keyword evidence="3" id="KW-1185">Reference proteome</keyword>
<dbReference type="Pfam" id="PF16933">
    <property type="entry name" value="PelG"/>
    <property type="match status" value="1"/>
</dbReference>
<evidence type="ECO:0008006" key="4">
    <source>
        <dbReference type="Google" id="ProtNLM"/>
    </source>
</evidence>
<feature type="transmembrane region" description="Helical" evidence="1">
    <location>
        <begin position="21"/>
        <end position="45"/>
    </location>
</feature>
<sequence>MAGIGFQLKKMFNERGLLANVRAYSYSAIVTVGPLALCILLMTVAQQLLISVNTPYAERELFLAATQYALIFSQIITGGFNLIVSRYIADQLFLEKYENILASMFGVIAICVFLGGMSAFVFFSFSPLDITFKIVSYILFVELIIVWIQCMYVSALKDYMKIVKSFLIGVIISGLAVYICIKFLHIYSATAMMICLDIGFFFMLIKFTQYIRDFFKVNNFKYFLFLSYMKKYPLLFICGFCYTLGLYGHNFIVWQGKHQHIVEDTFVIAPFYDVPVFFAYLSVLPAMVLFVVSVETNFYTAYKTYYNRILNSFPLKDILSAKRDMFKVLSLELSFIAEIQLFVAICSIALGLKFLPLLGLTYDQIQLFIFFVLGFLFFIIMYTVVLLLLYYDDQKGASWTTIIYTVGSMLLTFIFLNIGNYGFSIFITAFIGLSFALWKLSKYLNRIDYYTFCSQPLIPKKKIKQF</sequence>
<feature type="transmembrane region" description="Helical" evidence="1">
    <location>
        <begin position="191"/>
        <end position="211"/>
    </location>
</feature>
<feature type="transmembrane region" description="Helical" evidence="1">
    <location>
        <begin position="232"/>
        <end position="254"/>
    </location>
</feature>
<feature type="transmembrane region" description="Helical" evidence="1">
    <location>
        <begin position="134"/>
        <end position="154"/>
    </location>
</feature>
<comment type="caution">
    <text evidence="2">The sequence shown here is derived from an EMBL/GenBank/DDBJ whole genome shotgun (WGS) entry which is preliminary data.</text>
</comment>
<feature type="transmembrane region" description="Helical" evidence="1">
    <location>
        <begin position="421"/>
        <end position="438"/>
    </location>
</feature>
<dbReference type="AlphaFoldDB" id="A0A0Q3VHN2"/>
<evidence type="ECO:0000313" key="2">
    <source>
        <dbReference type="EMBL" id="KQL19879.1"/>
    </source>
</evidence>
<feature type="transmembrane region" description="Helical" evidence="1">
    <location>
        <begin position="65"/>
        <end position="88"/>
    </location>
</feature>
<evidence type="ECO:0000313" key="3">
    <source>
        <dbReference type="Proteomes" id="UP000050996"/>
    </source>
</evidence>
<dbReference type="InterPro" id="IPR031617">
    <property type="entry name" value="PelG"/>
</dbReference>
<dbReference type="PATRIC" id="fig|1637975.4.peg.3059"/>
<feature type="transmembrane region" description="Helical" evidence="1">
    <location>
        <begin position="166"/>
        <end position="185"/>
    </location>
</feature>
<protein>
    <recommendedName>
        <fullName evidence="4">Exopolysaccharide Pel transporter PelG</fullName>
    </recommendedName>
</protein>
<proteinExistence type="predicted"/>
<dbReference type="EMBL" id="LJIX01000006">
    <property type="protein sequence ID" value="KQL19879.1"/>
    <property type="molecule type" value="Genomic_DNA"/>
</dbReference>
<accession>A0A0Q3VHN2</accession>
<feature type="transmembrane region" description="Helical" evidence="1">
    <location>
        <begin position="367"/>
        <end position="390"/>
    </location>
</feature>
<name>A0A0Q3VHN2_9BACI</name>
<organism evidence="2 3">
    <name type="scientific">Cytobacillus solani</name>
    <dbReference type="NCBI Taxonomy" id="1637975"/>
    <lineage>
        <taxon>Bacteria</taxon>
        <taxon>Bacillati</taxon>
        <taxon>Bacillota</taxon>
        <taxon>Bacilli</taxon>
        <taxon>Bacillales</taxon>
        <taxon>Bacillaceae</taxon>
        <taxon>Cytobacillus</taxon>
    </lineage>
</organism>
<keyword evidence="1" id="KW-0472">Membrane</keyword>
<keyword evidence="1" id="KW-1133">Transmembrane helix</keyword>
<feature type="transmembrane region" description="Helical" evidence="1">
    <location>
        <begin position="333"/>
        <end position="355"/>
    </location>
</feature>
<reference evidence="2 3" key="1">
    <citation type="submission" date="2015-09" db="EMBL/GenBank/DDBJ databases">
        <title>Genome sequencing project for genomic taxonomy and phylogenomics of Bacillus-like bacteria.</title>
        <authorList>
            <person name="Liu B."/>
            <person name="Wang J."/>
            <person name="Zhu Y."/>
            <person name="Liu G."/>
            <person name="Chen Q."/>
            <person name="Chen Z."/>
            <person name="Lan J."/>
            <person name="Che J."/>
            <person name="Ge C."/>
            <person name="Shi H."/>
            <person name="Pan Z."/>
            <person name="Liu X."/>
        </authorList>
    </citation>
    <scope>NUCLEOTIDE SEQUENCE [LARGE SCALE GENOMIC DNA]</scope>
    <source>
        <strain evidence="2 3">FJAT-18043</strain>
    </source>
</reference>
<keyword evidence="1" id="KW-0812">Transmembrane</keyword>
<feature type="transmembrane region" description="Helical" evidence="1">
    <location>
        <begin position="397"/>
        <end position="415"/>
    </location>
</feature>
<feature type="transmembrane region" description="Helical" evidence="1">
    <location>
        <begin position="274"/>
        <end position="294"/>
    </location>
</feature>
<dbReference type="STRING" id="1637975.AN957_15780"/>
<evidence type="ECO:0000256" key="1">
    <source>
        <dbReference type="SAM" id="Phobius"/>
    </source>
</evidence>
<dbReference type="RefSeq" id="WP_056685057.1">
    <property type="nucleotide sequence ID" value="NZ_LJIX01000006.1"/>
</dbReference>
<dbReference type="Proteomes" id="UP000050996">
    <property type="component" value="Unassembled WGS sequence"/>
</dbReference>
<gene>
    <name evidence="2" type="ORF">AN957_15780</name>
</gene>
<feature type="transmembrane region" description="Helical" evidence="1">
    <location>
        <begin position="100"/>
        <end position="122"/>
    </location>
</feature>